<keyword evidence="3" id="KW-1185">Reference proteome</keyword>
<reference evidence="3" key="1">
    <citation type="submission" date="2015-07" db="EMBL/GenBank/DDBJ databases">
        <authorList>
            <person name="Rodrigo-Torres Lidia"/>
            <person name="Arahal R.David."/>
        </authorList>
    </citation>
    <scope>NUCLEOTIDE SEQUENCE [LARGE SCALE GENOMIC DNA]</scope>
    <source>
        <strain evidence="3">CECT 5112</strain>
    </source>
</reference>
<dbReference type="STRING" id="388408.LAX5112_02045"/>
<dbReference type="EMBL" id="CXWD01000007">
    <property type="protein sequence ID" value="CTQ69254.1"/>
    <property type="molecule type" value="Genomic_DNA"/>
</dbReference>
<evidence type="ECO:0000313" key="3">
    <source>
        <dbReference type="Proteomes" id="UP000053235"/>
    </source>
</evidence>
<evidence type="ECO:0000313" key="2">
    <source>
        <dbReference type="EMBL" id="CTQ69254.1"/>
    </source>
</evidence>
<proteinExistence type="predicted"/>
<dbReference type="Gene3D" id="3.40.50.300">
    <property type="entry name" value="P-loop containing nucleotide triphosphate hydrolases"/>
    <property type="match status" value="1"/>
</dbReference>
<accession>A0A0M7A6J2</accession>
<dbReference type="OrthoDB" id="7630980at2"/>
<dbReference type="PIRSF" id="PIRSF034285">
    <property type="entry name" value="UCP034285"/>
    <property type="match status" value="1"/>
</dbReference>
<sequence length="329" mass="34729">MSAASEHSTSLAELRRRIADLEGRLPFKTQFGPAPATAANPQGPDSFLKDRPPNGKTQAEGFEAEPPGKGGSDDLAARCPLGLETLDRLFQSGNSLSGSGLRVGALHEVVSSESRNAGALSGFGLALLARLLAIRPGPVLVVQDIRATQESGRFHGAGLLDFGIDPARLIVVRARKLEDVLWCLEEGASCSALAAVAGEIQGGERLVDLTASRRISLRASRSTVPVILLRHGAAQEPTAAVTRWQISPAASKAPEFLEKAPHAGLGAPAWHIDLTRNREGRPSRLTVEWDHARQTFAAPAHSLALDRGSSLRQDPAPAAGQLHTLRPAG</sequence>
<gene>
    <name evidence="2" type="ORF">LAX5112_02045</name>
</gene>
<dbReference type="SUPFAM" id="SSF52540">
    <property type="entry name" value="P-loop containing nucleoside triphosphate hydrolases"/>
    <property type="match status" value="1"/>
</dbReference>
<dbReference type="Proteomes" id="UP000053235">
    <property type="component" value="Unassembled WGS sequence"/>
</dbReference>
<organism evidence="2 3">
    <name type="scientific">Roseibium alexandrii</name>
    <dbReference type="NCBI Taxonomy" id="388408"/>
    <lineage>
        <taxon>Bacteria</taxon>
        <taxon>Pseudomonadati</taxon>
        <taxon>Pseudomonadota</taxon>
        <taxon>Alphaproteobacteria</taxon>
        <taxon>Hyphomicrobiales</taxon>
        <taxon>Stappiaceae</taxon>
        <taxon>Roseibium</taxon>
    </lineage>
</organism>
<dbReference type="AlphaFoldDB" id="A0A0M7A6J2"/>
<evidence type="ECO:0000256" key="1">
    <source>
        <dbReference type="SAM" id="MobiDB-lite"/>
    </source>
</evidence>
<dbReference type="InterPro" id="IPR017026">
    <property type="entry name" value="ImuA"/>
</dbReference>
<dbReference type="RefSeq" id="WP_055671729.1">
    <property type="nucleotide sequence ID" value="NZ_CXWD01000007.1"/>
</dbReference>
<feature type="region of interest" description="Disordered" evidence="1">
    <location>
        <begin position="306"/>
        <end position="329"/>
    </location>
</feature>
<protein>
    <recommendedName>
        <fullName evidence="4">Protein ImuA</fullName>
    </recommendedName>
</protein>
<name>A0A0M7A6J2_9HYPH</name>
<feature type="region of interest" description="Disordered" evidence="1">
    <location>
        <begin position="25"/>
        <end position="76"/>
    </location>
</feature>
<evidence type="ECO:0008006" key="4">
    <source>
        <dbReference type="Google" id="ProtNLM"/>
    </source>
</evidence>
<dbReference type="InterPro" id="IPR027417">
    <property type="entry name" value="P-loop_NTPase"/>
</dbReference>